<dbReference type="InterPro" id="IPR051012">
    <property type="entry name" value="CellSynth/LPSAsmb/PSIAsmb"/>
</dbReference>
<dbReference type="InterPro" id="IPR011990">
    <property type="entry name" value="TPR-like_helical_dom_sf"/>
</dbReference>
<feature type="repeat" description="TPR" evidence="3">
    <location>
        <begin position="507"/>
        <end position="540"/>
    </location>
</feature>
<evidence type="ECO:0000313" key="4">
    <source>
        <dbReference type="EMBL" id="SDK51617.1"/>
    </source>
</evidence>
<evidence type="ECO:0000313" key="5">
    <source>
        <dbReference type="Proteomes" id="UP000199053"/>
    </source>
</evidence>
<dbReference type="PROSITE" id="PS50005">
    <property type="entry name" value="TPR"/>
    <property type="match status" value="3"/>
</dbReference>
<sequence length="584" mass="66305">MIYPASTHCKAISSAAVLAIFFVIALSGCAAKTGINSSAANPQLTPETQLTFDYLVYQDYLSRLSQIMRSGDRSQEAAVESARLQQEAVVVVDRILKVDPKAQLYAEKASLFWAAQQIDEAREALKEGLEKFPEDRKLIMSLSSTYLVENRTTDAESVLQEYIHKHPDDLIVITQLARILLEQKKFAQALDTLKVIPAEKRTTEILYYYAKASAGLGLTKQAIRALQKAVKVKPDYLEAWGELAYLYELGKDYDAAEKIYTKMLEFPEASNHIRLRLIELSLKLNNPDRGLSLVLEGPRNTAFLLDSAQIFLNSKFYGQASTILDIFVLEKEIPDAYYFFKASIAYEGEEDPAKALNFLNKVKPSSDHYDRSLQFKAHLLIDLKKDKEALTVLRKGQEQFPDNPNFFLIEAALYMELKQPEKAEETLLRGYKNIPDSPQILFQLGTIEERKGNIDNTLKYMEKTISMHPDHADALNFVGYILADRNEQLDRAMVLISRANKLEPDNGFIVDSLAWVHYRLGNFDEAWKNIGRALSLQPRQPELWEHYGDIALAMGNKKEAAKAYKRALKFAPNNSELRRKLDSL</sequence>
<dbReference type="AlphaFoldDB" id="A0A1G9CIX5"/>
<dbReference type="Pfam" id="PF13429">
    <property type="entry name" value="TPR_15"/>
    <property type="match status" value="1"/>
</dbReference>
<feature type="repeat" description="TPR" evidence="3">
    <location>
        <begin position="541"/>
        <end position="574"/>
    </location>
</feature>
<dbReference type="SMART" id="SM00028">
    <property type="entry name" value="TPR"/>
    <property type="match status" value="9"/>
</dbReference>
<keyword evidence="2 3" id="KW-0802">TPR repeat</keyword>
<protein>
    <submittedName>
        <fullName evidence="4">Tetratricopeptide repeat-containing protein</fullName>
    </submittedName>
</protein>
<gene>
    <name evidence="4" type="ORF">SAMN05660337_0695</name>
</gene>
<accession>A0A1G9CIX5</accession>
<dbReference type="OrthoDB" id="9766710at2"/>
<dbReference type="STRING" id="246191.SAMN05660337_0695"/>
<keyword evidence="1" id="KW-0677">Repeat</keyword>
<evidence type="ECO:0000256" key="3">
    <source>
        <dbReference type="PROSITE-ProRule" id="PRU00339"/>
    </source>
</evidence>
<dbReference type="RefSeq" id="WP_092158233.1">
    <property type="nucleotide sequence ID" value="NZ_FNGA01000001.1"/>
</dbReference>
<dbReference type="InterPro" id="IPR019734">
    <property type="entry name" value="TPR_rpt"/>
</dbReference>
<keyword evidence="5" id="KW-1185">Reference proteome</keyword>
<dbReference type="Pfam" id="PF14559">
    <property type="entry name" value="TPR_19"/>
    <property type="match status" value="1"/>
</dbReference>
<proteinExistence type="predicted"/>
<dbReference type="PANTHER" id="PTHR45586:SF16">
    <property type="entry name" value="DOMAIN PROTEIN, PUTATIVE-RELATED"/>
    <property type="match status" value="1"/>
</dbReference>
<dbReference type="Proteomes" id="UP000199053">
    <property type="component" value="Unassembled WGS sequence"/>
</dbReference>
<dbReference type="EMBL" id="FNGA01000001">
    <property type="protein sequence ID" value="SDK51617.1"/>
    <property type="molecule type" value="Genomic_DNA"/>
</dbReference>
<evidence type="ECO:0000256" key="2">
    <source>
        <dbReference type="ARBA" id="ARBA00022803"/>
    </source>
</evidence>
<dbReference type="Pfam" id="PF13432">
    <property type="entry name" value="TPR_16"/>
    <property type="match status" value="1"/>
</dbReference>
<dbReference type="Gene3D" id="1.25.40.10">
    <property type="entry name" value="Tetratricopeptide repeat domain"/>
    <property type="match status" value="3"/>
</dbReference>
<organism evidence="4 5">
    <name type="scientific">Maridesulfovibrio ferrireducens</name>
    <dbReference type="NCBI Taxonomy" id="246191"/>
    <lineage>
        <taxon>Bacteria</taxon>
        <taxon>Pseudomonadati</taxon>
        <taxon>Thermodesulfobacteriota</taxon>
        <taxon>Desulfovibrionia</taxon>
        <taxon>Desulfovibrionales</taxon>
        <taxon>Desulfovibrionaceae</taxon>
        <taxon>Maridesulfovibrio</taxon>
    </lineage>
</organism>
<dbReference type="PANTHER" id="PTHR45586">
    <property type="entry name" value="TPR REPEAT-CONTAINING PROTEIN PA4667"/>
    <property type="match status" value="1"/>
</dbReference>
<evidence type="ECO:0000256" key="1">
    <source>
        <dbReference type="ARBA" id="ARBA00022737"/>
    </source>
</evidence>
<dbReference type="SUPFAM" id="SSF48452">
    <property type="entry name" value="TPR-like"/>
    <property type="match status" value="3"/>
</dbReference>
<reference evidence="5" key="1">
    <citation type="submission" date="2016-10" db="EMBL/GenBank/DDBJ databases">
        <authorList>
            <person name="Varghese N."/>
            <person name="Submissions S."/>
        </authorList>
    </citation>
    <scope>NUCLEOTIDE SEQUENCE [LARGE SCALE GENOMIC DNA]</scope>
    <source>
        <strain evidence="5">DSM 16995</strain>
    </source>
</reference>
<feature type="repeat" description="TPR" evidence="3">
    <location>
        <begin position="438"/>
        <end position="471"/>
    </location>
</feature>
<name>A0A1G9CIX5_9BACT</name>